<dbReference type="RefSeq" id="WP_047927060.1">
    <property type="nucleotide sequence ID" value="NZ_CP012509.1"/>
</dbReference>
<gene>
    <name evidence="2" type="primary">parA</name>
    <name evidence="2" type="ORF">KU39_1p20</name>
</gene>
<keyword evidence="2" id="KW-0614">Plasmid</keyword>
<protein>
    <submittedName>
        <fullName evidence="2">ParA</fullName>
    </submittedName>
</protein>
<geneLocation type="plasmid" evidence="2 3">
    <name>pPSB1-1</name>
</geneLocation>
<sequence>MSNKTAKVISTANQKGGVGKTNLNFNLGCILADYGYKILFIDNDAQGNLTESILGSKSGLTENTMDLYLNKNVTPLKVSSNIDLIGTDSSLSEIQTSDFEIVFSMDHSIGGFKEQYDFIFIDCGPALGHSLLAALMASSHLLVPVELDGYSASGMEELLNNVNIIKGKSRYNPKLEVAGIIINKKPSPPTKLSKQMESMMRELYGDLIFKQTISVSTSMKECAMPGIGLPITQYVSLHKKRDKAANKVVKEVSNVLQELIFRLGLDKKKSIRSRKNNNSCTKGAVA</sequence>
<organism evidence="2 3">
    <name type="scientific">Piscirickettsia salmonis</name>
    <dbReference type="NCBI Taxonomy" id="1238"/>
    <lineage>
        <taxon>Bacteria</taxon>
        <taxon>Pseudomonadati</taxon>
        <taxon>Pseudomonadota</taxon>
        <taxon>Gammaproteobacteria</taxon>
        <taxon>Thiotrichales</taxon>
        <taxon>Piscirickettsiaceae</taxon>
        <taxon>Piscirickettsia</taxon>
    </lineage>
</organism>
<accession>A0A1L6TIC4</accession>
<dbReference type="SUPFAM" id="SSF52540">
    <property type="entry name" value="P-loop containing nucleoside triphosphate hydrolases"/>
    <property type="match status" value="1"/>
</dbReference>
<dbReference type="InterPro" id="IPR025669">
    <property type="entry name" value="AAA_dom"/>
</dbReference>
<dbReference type="OrthoDB" id="9815116at2"/>
<dbReference type="Pfam" id="PF13614">
    <property type="entry name" value="AAA_31"/>
    <property type="match status" value="1"/>
</dbReference>
<dbReference type="CDD" id="cd02042">
    <property type="entry name" value="ParAB_family"/>
    <property type="match status" value="1"/>
</dbReference>
<name>A0A1L6TIC4_PISSA</name>
<dbReference type="PANTHER" id="PTHR13696">
    <property type="entry name" value="P-LOOP CONTAINING NUCLEOSIDE TRIPHOSPHATE HYDROLASE"/>
    <property type="match status" value="1"/>
</dbReference>
<dbReference type="InterPro" id="IPR050678">
    <property type="entry name" value="DNA_Partitioning_ATPase"/>
</dbReference>
<dbReference type="InterPro" id="IPR027417">
    <property type="entry name" value="P-loop_NTPase"/>
</dbReference>
<dbReference type="Proteomes" id="UP000029558">
    <property type="component" value="Plasmid pPSB1-1"/>
</dbReference>
<evidence type="ECO:0000313" key="3">
    <source>
        <dbReference type="Proteomes" id="UP000029558"/>
    </source>
</evidence>
<reference evidence="2 3" key="1">
    <citation type="journal article" date="2014" name="Genome Announc.">
        <title>Comparative Genome Analysis of Two Isolates of the Fish Pathogen Piscirickettsia salmonis from Different Hosts Reveals Major Differences in Virulence-Associated Secretion Systems.</title>
        <authorList>
            <person name="Bohle H."/>
            <person name="Henriquez P."/>
            <person name="Grothusen H."/>
            <person name="Navas E."/>
            <person name="Sandoval A."/>
            <person name="Bustamante F."/>
            <person name="Bustos P."/>
            <person name="Mancilla M."/>
        </authorList>
    </citation>
    <scope>NUCLEOTIDE SEQUENCE [LARGE SCALE GENOMIC DNA]</scope>
    <source>
        <strain evidence="3">B1-32597</strain>
    </source>
</reference>
<dbReference type="Gene3D" id="3.40.50.300">
    <property type="entry name" value="P-loop containing nucleotide triphosphate hydrolases"/>
    <property type="match status" value="1"/>
</dbReference>
<proteinExistence type="predicted"/>
<dbReference type="PANTHER" id="PTHR13696:SF99">
    <property type="entry name" value="COBYRINIC ACID AC-DIAMIDE SYNTHASE"/>
    <property type="match status" value="1"/>
</dbReference>
<dbReference type="EMBL" id="CP012509">
    <property type="protein sequence ID" value="ALB24361.1"/>
    <property type="molecule type" value="Genomic_DNA"/>
</dbReference>
<evidence type="ECO:0000259" key="1">
    <source>
        <dbReference type="Pfam" id="PF13614"/>
    </source>
</evidence>
<evidence type="ECO:0000313" key="2">
    <source>
        <dbReference type="EMBL" id="ALB24361.1"/>
    </source>
</evidence>
<dbReference type="AlphaFoldDB" id="A0A1L6TIC4"/>
<feature type="domain" description="AAA" evidence="1">
    <location>
        <begin position="6"/>
        <end position="176"/>
    </location>
</feature>